<dbReference type="AlphaFoldDB" id="A0A4Z1SNF8"/>
<name>A0A4Z1SNF8_GIAMU</name>
<dbReference type="Proteomes" id="UP000315496">
    <property type="component" value="Chromosome 4"/>
</dbReference>
<dbReference type="VEuPathDB" id="GiardiaDB:GMRT_24168"/>
<protein>
    <submittedName>
        <fullName evidence="2">Uncharacterized protein</fullName>
    </submittedName>
</protein>
<comment type="caution">
    <text evidence="2">The sequence shown here is derived from an EMBL/GenBank/DDBJ whole genome shotgun (WGS) entry which is preliminary data.</text>
</comment>
<organism evidence="2 3">
    <name type="scientific">Giardia muris</name>
    <dbReference type="NCBI Taxonomy" id="5742"/>
    <lineage>
        <taxon>Eukaryota</taxon>
        <taxon>Metamonada</taxon>
        <taxon>Diplomonadida</taxon>
        <taxon>Hexamitidae</taxon>
        <taxon>Giardiinae</taxon>
        <taxon>Giardia</taxon>
    </lineage>
</organism>
<evidence type="ECO:0000313" key="3">
    <source>
        <dbReference type="Proteomes" id="UP000315496"/>
    </source>
</evidence>
<evidence type="ECO:0000256" key="1">
    <source>
        <dbReference type="SAM" id="MobiDB-lite"/>
    </source>
</evidence>
<gene>
    <name evidence="2" type="ORF">GMRT_24168</name>
</gene>
<feature type="region of interest" description="Disordered" evidence="1">
    <location>
        <begin position="1"/>
        <end position="132"/>
    </location>
</feature>
<dbReference type="EMBL" id="VDLU01000004">
    <property type="protein sequence ID" value="TNJ27160.1"/>
    <property type="molecule type" value="Genomic_DNA"/>
</dbReference>
<reference evidence="2 3" key="1">
    <citation type="submission" date="2019-05" db="EMBL/GenBank/DDBJ databases">
        <title>The compact genome of Giardia muris reveals important steps in the evolution of intestinal protozoan parasites.</title>
        <authorList>
            <person name="Xu F."/>
            <person name="Jimenez-Gonzalez A."/>
            <person name="Einarsson E."/>
            <person name="Astvaldsson A."/>
            <person name="Peirasmaki D."/>
            <person name="Eckmann L."/>
            <person name="Andersson J.O."/>
            <person name="Svard S.G."/>
            <person name="Jerlstrom-Hultqvist J."/>
        </authorList>
    </citation>
    <scope>NUCLEOTIDE SEQUENCE [LARGE SCALE GENOMIC DNA]</scope>
    <source>
        <strain evidence="2 3">Roberts-Thomson</strain>
    </source>
</reference>
<accession>A0A4Z1SNF8</accession>
<evidence type="ECO:0000313" key="2">
    <source>
        <dbReference type="EMBL" id="TNJ27160.1"/>
    </source>
</evidence>
<proteinExistence type="predicted"/>
<sequence length="132" mass="14959">MIPFTHANHRLRQLKVNEPEKTQPTRPNPFKKRTVASEQHPRPVDTTKATIFKVRTKQTIGREGTNMKLKELVERTPLATTEKRAESDRNQTLPPSDLPAPGSPRTDSLPGTPLSQPRMKQVLFDDNLSDLD</sequence>
<keyword evidence="3" id="KW-1185">Reference proteome</keyword>